<sequence>MSELLPDFLRALVSTTGNVVLMLSLLQPKYGKKVTRLAMLGILSADLGTAVYCYLNGTLTLLAKIDMVLFAVLCFAVKPLFKDTFMQWLFSYITIQNVSDMVIVLSFIGSRHLPYPPYANVAIRLVLFLLFYWLLRFKVRPLYRQMVEHWSVFFYVALTVWATYTYFVATSDDIVATLTTQAIPLLLITAIAIAAYASVCHSLSTISQEHTLREEKLRSDARQELLQTELSSQEAFVNLAKQNRHDLRHHNALLADYLERGDVEGAKEYLLQHDAHITEAALKQYCKNPVVNAVLRLYARRAENGGVSFSPDADVPEKLPLTAPETGELFGNLLENACESCEKVGSGGFIALTVLADDGVLRLELRNSVAVQTDFDEKGLPFTTKEGGGTGTRSTTTIVQRYGGMLRFFQEGDVFVTQMFLPLS</sequence>
<evidence type="ECO:0000313" key="4">
    <source>
        <dbReference type="Proteomes" id="UP000323521"/>
    </source>
</evidence>
<gene>
    <name evidence="3" type="ORF">DCMF_19635</name>
</gene>
<feature type="transmembrane region" description="Helical" evidence="1">
    <location>
        <begin position="61"/>
        <end position="81"/>
    </location>
</feature>
<feature type="transmembrane region" description="Helical" evidence="1">
    <location>
        <begin position="88"/>
        <end position="109"/>
    </location>
</feature>
<organism evidence="3 4">
    <name type="scientific">Formimonas warabiya</name>
    <dbReference type="NCBI Taxonomy" id="1761012"/>
    <lineage>
        <taxon>Bacteria</taxon>
        <taxon>Bacillati</taxon>
        <taxon>Bacillota</taxon>
        <taxon>Clostridia</taxon>
        <taxon>Eubacteriales</taxon>
        <taxon>Peptococcaceae</taxon>
        <taxon>Candidatus Formimonas</taxon>
    </lineage>
</organism>
<feature type="transmembrane region" description="Helical" evidence="1">
    <location>
        <begin position="181"/>
        <end position="203"/>
    </location>
</feature>
<feature type="transmembrane region" description="Helical" evidence="1">
    <location>
        <begin position="115"/>
        <end position="135"/>
    </location>
</feature>
<dbReference type="InterPro" id="IPR032834">
    <property type="entry name" value="NatK-like_C"/>
</dbReference>
<proteinExistence type="predicted"/>
<protein>
    <recommendedName>
        <fullName evidence="2">Sensor histidine kinase NatK-like C-terminal domain-containing protein</fullName>
    </recommendedName>
</protein>
<keyword evidence="1" id="KW-0812">Transmembrane</keyword>
<reference evidence="3 4" key="1">
    <citation type="submission" date="2016-10" db="EMBL/GenBank/DDBJ databases">
        <title>Complete Genome Sequence of Peptococcaceae strain DCMF.</title>
        <authorList>
            <person name="Edwards R.J."/>
            <person name="Holland S.I."/>
            <person name="Deshpande N.P."/>
            <person name="Wong Y.K."/>
            <person name="Ertan H."/>
            <person name="Manefield M."/>
            <person name="Russell T.L."/>
            <person name="Lee M.J."/>
        </authorList>
    </citation>
    <scope>NUCLEOTIDE SEQUENCE [LARGE SCALE GENOMIC DNA]</scope>
    <source>
        <strain evidence="3 4">DCMF</strain>
    </source>
</reference>
<feature type="domain" description="Sensor histidine kinase NatK-like C-terminal" evidence="2">
    <location>
        <begin position="329"/>
        <end position="422"/>
    </location>
</feature>
<dbReference type="Pfam" id="PF14501">
    <property type="entry name" value="HATPase_c_5"/>
    <property type="match status" value="1"/>
</dbReference>
<evidence type="ECO:0000313" key="3">
    <source>
        <dbReference type="EMBL" id="ATW26672.1"/>
    </source>
</evidence>
<keyword evidence="4" id="KW-1185">Reference proteome</keyword>
<keyword evidence="1" id="KW-0472">Membrane</keyword>
<evidence type="ECO:0000256" key="1">
    <source>
        <dbReference type="SAM" id="Phobius"/>
    </source>
</evidence>
<keyword evidence="1" id="KW-1133">Transmembrane helix</keyword>
<dbReference type="SUPFAM" id="SSF55874">
    <property type="entry name" value="ATPase domain of HSP90 chaperone/DNA topoisomerase II/histidine kinase"/>
    <property type="match status" value="1"/>
</dbReference>
<dbReference type="OrthoDB" id="1837658at2"/>
<accession>A0A3G1KW41</accession>
<dbReference type="InterPro" id="IPR036890">
    <property type="entry name" value="HATPase_C_sf"/>
</dbReference>
<dbReference type="Proteomes" id="UP000323521">
    <property type="component" value="Chromosome"/>
</dbReference>
<feature type="transmembrane region" description="Helical" evidence="1">
    <location>
        <begin position="147"/>
        <end position="169"/>
    </location>
</feature>
<dbReference type="KEGG" id="fwa:DCMF_19635"/>
<dbReference type="EMBL" id="CP017634">
    <property type="protein sequence ID" value="ATW26672.1"/>
    <property type="molecule type" value="Genomic_DNA"/>
</dbReference>
<dbReference type="RefSeq" id="WP_148135994.1">
    <property type="nucleotide sequence ID" value="NZ_CP017634.1"/>
</dbReference>
<dbReference type="AlphaFoldDB" id="A0A3G1KW41"/>
<dbReference type="Gene3D" id="3.30.565.10">
    <property type="entry name" value="Histidine kinase-like ATPase, C-terminal domain"/>
    <property type="match status" value="1"/>
</dbReference>
<evidence type="ECO:0000259" key="2">
    <source>
        <dbReference type="Pfam" id="PF14501"/>
    </source>
</evidence>
<name>A0A3G1KW41_FORW1</name>